<comment type="caution">
    <text evidence="1">The sequence shown here is derived from an EMBL/GenBank/DDBJ whole genome shotgun (WGS) entry which is preliminary data.</text>
</comment>
<dbReference type="AlphaFoldDB" id="A0A235BNC7"/>
<evidence type="ECO:0000313" key="1">
    <source>
        <dbReference type="EMBL" id="OYD13983.1"/>
    </source>
</evidence>
<dbReference type="PROSITE" id="PS51257">
    <property type="entry name" value="PROKAR_LIPOPROTEIN"/>
    <property type="match status" value="1"/>
</dbReference>
<dbReference type="EMBL" id="NOZQ01000209">
    <property type="protein sequence ID" value="OYD13983.1"/>
    <property type="molecule type" value="Genomic_DNA"/>
</dbReference>
<evidence type="ECO:0000313" key="2">
    <source>
        <dbReference type="Proteomes" id="UP000215215"/>
    </source>
</evidence>
<dbReference type="Proteomes" id="UP000215215">
    <property type="component" value="Unassembled WGS sequence"/>
</dbReference>
<accession>A0A235BNC7</accession>
<reference evidence="1 2" key="1">
    <citation type="submission" date="2017-07" db="EMBL/GenBank/DDBJ databases">
        <title>Recovery of genomes from metagenomes via a dereplication, aggregation, and scoring strategy.</title>
        <authorList>
            <person name="Sieber C.M."/>
            <person name="Probst A.J."/>
            <person name="Sharrar A."/>
            <person name="Thomas B.C."/>
            <person name="Hess M."/>
            <person name="Tringe S.G."/>
            <person name="Banfield J.F."/>
        </authorList>
    </citation>
    <scope>NUCLEOTIDE SEQUENCE [LARGE SCALE GENOMIC DNA]</scope>
    <source>
        <strain evidence="1">JGI_Cruoil_03_44_89</strain>
    </source>
</reference>
<name>A0A235BNC7_UNCW3</name>
<organism evidence="1 2">
    <name type="scientific">candidate division WOR-3 bacterium JGI_Cruoil_03_44_89</name>
    <dbReference type="NCBI Taxonomy" id="1973748"/>
    <lineage>
        <taxon>Bacteria</taxon>
        <taxon>Bacteria division WOR-3</taxon>
    </lineage>
</organism>
<sequence length="344" mass="37606">MKLKKEKIGMVIVMVTFAFLIGCGRGGPSGVLETASLSIEVGHRDVDSTLWFIVSDVVLRVSGYNFSPIVDTQSVDSTIFSVDVPTGNDRVFTAFGIDTAGVAYLWGRKDTTVAKGDTTRISIIISQLLQTAGDSILILRDSLPWGLSCTDTILDSLGAEYTIVPSDSFADLILDPLVNTIIIPSDQPQEFYNRYRIYVTKFNNFIYDGGVMFFSACDRGWNGGDISEATFLFPSGVTLDTICHADTLNLVTGIHAIVSNLDTLRGYFASYTWFTDCPPFAQVLTVTPDTVERPTLLLYQHGSGLVLLSSQPLEYAYSNGTGEDNIGILLPRILGFLCDDDKLH</sequence>
<proteinExistence type="predicted"/>
<protein>
    <submittedName>
        <fullName evidence="1">Uncharacterized protein</fullName>
    </submittedName>
</protein>
<gene>
    <name evidence="1" type="ORF">CH333_09235</name>
</gene>